<dbReference type="AlphaFoldDB" id="A0AAQ4DZL8"/>
<protein>
    <submittedName>
        <fullName evidence="2">Uncharacterized protein</fullName>
    </submittedName>
</protein>
<evidence type="ECO:0000313" key="2">
    <source>
        <dbReference type="EMBL" id="KAK8767908.1"/>
    </source>
</evidence>
<feature type="compositionally biased region" description="Polar residues" evidence="1">
    <location>
        <begin position="85"/>
        <end position="100"/>
    </location>
</feature>
<evidence type="ECO:0000313" key="3">
    <source>
        <dbReference type="Proteomes" id="UP001321473"/>
    </source>
</evidence>
<evidence type="ECO:0000256" key="1">
    <source>
        <dbReference type="SAM" id="MobiDB-lite"/>
    </source>
</evidence>
<feature type="region of interest" description="Disordered" evidence="1">
    <location>
        <begin position="1"/>
        <end position="37"/>
    </location>
</feature>
<dbReference type="Proteomes" id="UP001321473">
    <property type="component" value="Unassembled WGS sequence"/>
</dbReference>
<accession>A0AAQ4DZL8</accession>
<feature type="region of interest" description="Disordered" evidence="1">
    <location>
        <begin position="85"/>
        <end position="185"/>
    </location>
</feature>
<sequence>MAVGSDSIGAAAEAGQRLGLRRQDDSGGVSGKTGRRCGVRRRGESVIAAVGSFAADRRSAGSPPKVAGASFPDEGLRNHVVLRRNGTQKSNTGVEKASTTRGEETGGVDEARNYAGGRHTRRCPDDALQVMDGDGPEKIRADPFRDMGTAGSDCRLHNSGRGAGVDPDCARDQYSAVPGADEPGQ</sequence>
<organism evidence="2 3">
    <name type="scientific">Amblyomma americanum</name>
    <name type="common">Lone star tick</name>
    <dbReference type="NCBI Taxonomy" id="6943"/>
    <lineage>
        <taxon>Eukaryota</taxon>
        <taxon>Metazoa</taxon>
        <taxon>Ecdysozoa</taxon>
        <taxon>Arthropoda</taxon>
        <taxon>Chelicerata</taxon>
        <taxon>Arachnida</taxon>
        <taxon>Acari</taxon>
        <taxon>Parasitiformes</taxon>
        <taxon>Ixodida</taxon>
        <taxon>Ixodoidea</taxon>
        <taxon>Ixodidae</taxon>
        <taxon>Amblyomminae</taxon>
        <taxon>Amblyomma</taxon>
    </lineage>
</organism>
<name>A0AAQ4DZL8_AMBAM</name>
<proteinExistence type="predicted"/>
<comment type="caution">
    <text evidence="2">The sequence shown here is derived from an EMBL/GenBank/DDBJ whole genome shotgun (WGS) entry which is preliminary data.</text>
</comment>
<feature type="compositionally biased region" description="Basic and acidic residues" evidence="1">
    <location>
        <begin position="101"/>
        <end position="112"/>
    </location>
</feature>
<reference evidence="2 3" key="1">
    <citation type="journal article" date="2023" name="Arcadia Sci">
        <title>De novo assembly of a long-read Amblyomma americanum tick genome.</title>
        <authorList>
            <person name="Chou S."/>
            <person name="Poskanzer K.E."/>
            <person name="Rollins M."/>
            <person name="Thuy-Boun P.S."/>
        </authorList>
    </citation>
    <scope>NUCLEOTIDE SEQUENCE [LARGE SCALE GENOMIC DNA]</scope>
    <source>
        <strain evidence="2">F_SG_1</strain>
        <tissue evidence="2">Salivary glands</tissue>
    </source>
</reference>
<gene>
    <name evidence="2" type="ORF">V5799_005311</name>
</gene>
<keyword evidence="3" id="KW-1185">Reference proteome</keyword>
<dbReference type="EMBL" id="JARKHS020024789">
    <property type="protein sequence ID" value="KAK8767908.1"/>
    <property type="molecule type" value="Genomic_DNA"/>
</dbReference>
<feature type="compositionally biased region" description="Basic and acidic residues" evidence="1">
    <location>
        <begin position="135"/>
        <end position="145"/>
    </location>
</feature>